<dbReference type="Proteomes" id="UP000243525">
    <property type="component" value="Unassembled WGS sequence"/>
</dbReference>
<proteinExistence type="predicted"/>
<reference evidence="1 2" key="1">
    <citation type="submission" date="2018-04" db="EMBL/GenBank/DDBJ databases">
        <title>Genomic Encyclopedia of Archaeal and Bacterial Type Strains, Phase II (KMG-II): from individual species to whole genera.</title>
        <authorList>
            <person name="Goeker M."/>
        </authorList>
    </citation>
    <scope>NUCLEOTIDE SEQUENCE [LARGE SCALE GENOMIC DNA]</scope>
    <source>
        <strain evidence="1 2">DSM 28823</strain>
    </source>
</reference>
<organism evidence="1 2">
    <name type="scientific">Mangrovibacterium marinum</name>
    <dbReference type="NCBI Taxonomy" id="1639118"/>
    <lineage>
        <taxon>Bacteria</taxon>
        <taxon>Pseudomonadati</taxon>
        <taxon>Bacteroidota</taxon>
        <taxon>Bacteroidia</taxon>
        <taxon>Marinilabiliales</taxon>
        <taxon>Prolixibacteraceae</taxon>
        <taxon>Mangrovibacterium</taxon>
    </lineage>
</organism>
<evidence type="ECO:0000313" key="2">
    <source>
        <dbReference type="Proteomes" id="UP000243525"/>
    </source>
</evidence>
<name>A0A2T5BXR3_9BACT</name>
<evidence type="ECO:0000313" key="1">
    <source>
        <dbReference type="EMBL" id="PTN05944.1"/>
    </source>
</evidence>
<dbReference type="RefSeq" id="WP_107823624.1">
    <property type="nucleotide sequence ID" value="NZ_OY782574.1"/>
</dbReference>
<comment type="caution">
    <text evidence="1">The sequence shown here is derived from an EMBL/GenBank/DDBJ whole genome shotgun (WGS) entry which is preliminary data.</text>
</comment>
<accession>A0A2T5BXR3</accession>
<dbReference type="AlphaFoldDB" id="A0A2T5BXR3"/>
<protein>
    <submittedName>
        <fullName evidence="1">Uncharacterized protein</fullName>
    </submittedName>
</protein>
<sequence>MAERKLGQRCPHANQCPVFAGKHKTPGLPLFLYRNVFCHRGQKGWDNCQQYKEFEIPENQKPNSV</sequence>
<keyword evidence="2" id="KW-1185">Reference proteome</keyword>
<gene>
    <name evidence="1" type="ORF">C8N47_1247</name>
</gene>
<dbReference type="OrthoDB" id="1122738at2"/>
<dbReference type="EMBL" id="QAAD01000024">
    <property type="protein sequence ID" value="PTN05944.1"/>
    <property type="molecule type" value="Genomic_DNA"/>
</dbReference>